<dbReference type="PANTHER" id="PTHR43649">
    <property type="entry name" value="ARABINOSE-BINDING PROTEIN-RELATED"/>
    <property type="match status" value="1"/>
</dbReference>
<dbReference type="AlphaFoldDB" id="A0A084JD75"/>
<evidence type="ECO:0000313" key="4">
    <source>
        <dbReference type="Proteomes" id="UP000028525"/>
    </source>
</evidence>
<feature type="chain" id="PRO_5039470438" evidence="2">
    <location>
        <begin position="25"/>
        <end position="582"/>
    </location>
</feature>
<gene>
    <name evidence="3" type="ORF">IO98_22030</name>
</gene>
<accession>A0A084JD75</accession>
<feature type="signal peptide" evidence="2">
    <location>
        <begin position="1"/>
        <end position="24"/>
    </location>
</feature>
<dbReference type="InterPro" id="IPR050490">
    <property type="entry name" value="Bact_solute-bd_prot1"/>
</dbReference>
<comment type="caution">
    <text evidence="3">The sequence shown here is derived from an EMBL/GenBank/DDBJ whole genome shotgun (WGS) entry which is preliminary data.</text>
</comment>
<dbReference type="RefSeq" id="WP_038284522.1">
    <property type="nucleotide sequence ID" value="NZ_JPME01000039.1"/>
</dbReference>
<dbReference type="OrthoDB" id="2495637at2"/>
<evidence type="ECO:0000313" key="3">
    <source>
        <dbReference type="EMBL" id="KEZ86909.1"/>
    </source>
</evidence>
<dbReference type="PROSITE" id="PS51257">
    <property type="entry name" value="PROKAR_LIPOPROTEIN"/>
    <property type="match status" value="1"/>
</dbReference>
<dbReference type="PANTHER" id="PTHR43649:SF17">
    <property type="entry name" value="ABC TRANSPORTER SOLUTE BINDING PROTEIN-SUGAR TRANSPORT"/>
    <property type="match status" value="1"/>
</dbReference>
<evidence type="ECO:0000256" key="2">
    <source>
        <dbReference type="SAM" id="SignalP"/>
    </source>
</evidence>
<keyword evidence="2" id="KW-0732">Signal</keyword>
<dbReference type="InterPro" id="IPR006059">
    <property type="entry name" value="SBP"/>
</dbReference>
<feature type="region of interest" description="Disordered" evidence="1">
    <location>
        <begin position="25"/>
        <end position="50"/>
    </location>
</feature>
<dbReference type="SUPFAM" id="SSF53850">
    <property type="entry name" value="Periplasmic binding protein-like II"/>
    <property type="match status" value="1"/>
</dbReference>
<keyword evidence="4" id="KW-1185">Reference proteome</keyword>
<sequence>MKRETLKRWLAVSMAGAMALTTLAGCSSQGNSSSTAKSEGSSTDSSNKPDTWIADRTITVQAYVDDIGNTLPDDINNTETMKKITELTGIKLDVRYTPGDSDSKVMASQFASGTIPDVIVSYLDDSTRKEFPLLYKAAKDGMFADVSDYMKNSKVYSKYYEDGYLPQDTHDNIVFRKNLDGVYMWQMNIDEIDRSLEYNAEEEYVGGMYIQSAIADALGIDPRTINTQDDFYNLLVKIKEGGFKDDNGNDVYPLGPKYWGGSADPLKFITAGYHWGVSDNYNLDTDGKVKHIAETDYAYDQINFVRKLLNEGLMNPEFFTMDSTRAEEVSRNHSSAIMADVHNYEEIVYGSDDWVPLGPLNDIQGDNKEVVHGKSHRGCMAISANAENPEEIFKFFDWLSTKEGQIIAQYGAEGVSYDMVDGYPRLKDEVVKKLNDGDTDYLINTVGSGLGGSGNYFFEFVLTNKNNIDNFGEPRPGASAGESAFARSVTIARDYPVEKKLVPGLDATAYLSADELADVKMQMELLDWKETFIQACFAKSDDEVKSIIESFRAQLKAAGVERFENHVKKVYDENPESVTFYK</sequence>
<proteinExistence type="predicted"/>
<feature type="compositionally biased region" description="Low complexity" evidence="1">
    <location>
        <begin position="32"/>
        <end position="46"/>
    </location>
</feature>
<evidence type="ECO:0000256" key="1">
    <source>
        <dbReference type="SAM" id="MobiDB-lite"/>
    </source>
</evidence>
<dbReference type="EMBL" id="JPME01000039">
    <property type="protein sequence ID" value="KEZ86909.1"/>
    <property type="molecule type" value="Genomic_DNA"/>
</dbReference>
<protein>
    <submittedName>
        <fullName evidence="3">ABC transporter substrate-binding protein</fullName>
    </submittedName>
</protein>
<dbReference type="Proteomes" id="UP000028525">
    <property type="component" value="Unassembled WGS sequence"/>
</dbReference>
<name>A0A084JD75_9FIRM</name>
<dbReference type="Gene3D" id="3.40.190.10">
    <property type="entry name" value="Periplasmic binding protein-like II"/>
    <property type="match status" value="2"/>
</dbReference>
<reference evidence="3 4" key="1">
    <citation type="submission" date="2014-07" db="EMBL/GenBank/DDBJ databases">
        <title>Draft genome of Clostridium celerecrescens 152B isolated from sediments associated with methane hydrate from Krishna Godavari basin.</title>
        <authorList>
            <person name="Honkalas V.S."/>
            <person name="Dabir A.P."/>
            <person name="Arora P."/>
            <person name="Dhakephalkar P.K."/>
        </authorList>
    </citation>
    <scope>NUCLEOTIDE SEQUENCE [LARGE SCALE GENOMIC DNA]</scope>
    <source>
        <strain evidence="3 4">152B</strain>
    </source>
</reference>
<dbReference type="STRING" id="29354.IO98_22030"/>
<dbReference type="Pfam" id="PF01547">
    <property type="entry name" value="SBP_bac_1"/>
    <property type="match status" value="1"/>
</dbReference>
<organism evidence="3 4">
    <name type="scientific">Lacrimispora celerecrescens</name>
    <dbReference type="NCBI Taxonomy" id="29354"/>
    <lineage>
        <taxon>Bacteria</taxon>
        <taxon>Bacillati</taxon>
        <taxon>Bacillota</taxon>
        <taxon>Clostridia</taxon>
        <taxon>Lachnospirales</taxon>
        <taxon>Lachnospiraceae</taxon>
        <taxon>Lacrimispora</taxon>
    </lineage>
</organism>